<keyword evidence="4" id="KW-0175">Coiled coil</keyword>
<reference evidence="8" key="1">
    <citation type="submission" date="2016-11" db="EMBL/GenBank/DDBJ databases">
        <authorList>
            <person name="Jaros S."/>
            <person name="Januszkiewicz K."/>
            <person name="Wedrychowicz H."/>
        </authorList>
    </citation>
    <scope>NUCLEOTIDE SEQUENCE [LARGE SCALE GENOMIC DNA]</scope>
    <source>
        <strain evidence="8">CGMCC 4.3555</strain>
    </source>
</reference>
<organism evidence="7 8">
    <name type="scientific">Streptomyces yunnanensis</name>
    <dbReference type="NCBI Taxonomy" id="156453"/>
    <lineage>
        <taxon>Bacteria</taxon>
        <taxon>Bacillati</taxon>
        <taxon>Actinomycetota</taxon>
        <taxon>Actinomycetes</taxon>
        <taxon>Kitasatosporales</taxon>
        <taxon>Streptomycetaceae</taxon>
        <taxon>Streptomyces</taxon>
    </lineage>
</organism>
<keyword evidence="1" id="KW-0808">Transferase</keyword>
<dbReference type="AlphaFoldDB" id="A0A9X8MUA3"/>
<dbReference type="Proteomes" id="UP000184388">
    <property type="component" value="Unassembled WGS sequence"/>
</dbReference>
<keyword evidence="5" id="KW-0472">Membrane</keyword>
<dbReference type="SMART" id="SM00387">
    <property type="entry name" value="HATPase_c"/>
    <property type="match status" value="1"/>
</dbReference>
<feature type="transmembrane region" description="Helical" evidence="5">
    <location>
        <begin position="93"/>
        <end position="119"/>
    </location>
</feature>
<feature type="coiled-coil region" evidence="4">
    <location>
        <begin position="184"/>
        <end position="211"/>
    </location>
</feature>
<dbReference type="Gene3D" id="3.30.565.10">
    <property type="entry name" value="Histidine kinase-like ATPase, C-terminal domain"/>
    <property type="match status" value="1"/>
</dbReference>
<evidence type="ECO:0000313" key="8">
    <source>
        <dbReference type="Proteomes" id="UP000184388"/>
    </source>
</evidence>
<dbReference type="InterPro" id="IPR017205">
    <property type="entry name" value="Sig_transdc_His_kinase_ChrS"/>
</dbReference>
<keyword evidence="2 7" id="KW-0418">Kinase</keyword>
<dbReference type="GO" id="GO:0046983">
    <property type="term" value="F:protein dimerization activity"/>
    <property type="evidence" value="ECO:0007669"/>
    <property type="project" value="InterPro"/>
</dbReference>
<name>A0A9X8MUA3_9ACTN</name>
<feature type="domain" description="Histidine kinase/HSP90-like ATPase" evidence="6">
    <location>
        <begin position="320"/>
        <end position="411"/>
    </location>
</feature>
<dbReference type="InterPro" id="IPR003594">
    <property type="entry name" value="HATPase_dom"/>
</dbReference>
<keyword evidence="5" id="KW-1133">Transmembrane helix</keyword>
<dbReference type="RefSeq" id="WP_286160279.1">
    <property type="nucleotide sequence ID" value="NZ_FRBK01000006.1"/>
</dbReference>
<sequence>MIRWSRAEPSLNSWRPNSLSGPGLGHPADPFWARTLRRWNAVCWVLFGALFAGLALAESQGGRTYAALALLGCVTLSYAVLHRFPGNPVLRPYAYLSVLVLALGGSAYFWSGYAALFIVTLPHFWLFGRTVRASLAFTGLATVSALTGSLLRKGWSAEFLGSTLVSTLIVVAASILIGLWIHSVVEQSGERARLIEELERTQARLSEAHQRQGAADERERMAREIHDTLAQGFASIIVLAEAARAGLATDPDRSAHQLRSIESTARENLAEARELVSSGQQSQVAAGSVAQTLRRTLDRFGEDTGLTVDAELADPDCDQRTRIALLRCLQESLANVRKHAAASTVSVVLARQPFCVELEITDDGRGFVVGEALGFGLDGMRKRLAELGGQLTVTSSVGDGTRVLTMIPMVPAESVPMKLTPRNRR</sequence>
<feature type="transmembrane region" description="Helical" evidence="5">
    <location>
        <begin position="131"/>
        <end position="151"/>
    </location>
</feature>
<dbReference type="PIRSF" id="PIRSF037434">
    <property type="entry name" value="STHK_ChrS"/>
    <property type="match status" value="1"/>
</dbReference>
<dbReference type="Pfam" id="PF07730">
    <property type="entry name" value="HisKA_3"/>
    <property type="match status" value="1"/>
</dbReference>
<dbReference type="InterPro" id="IPR050482">
    <property type="entry name" value="Sensor_HK_TwoCompSys"/>
</dbReference>
<dbReference type="Gene3D" id="1.20.5.1930">
    <property type="match status" value="1"/>
</dbReference>
<evidence type="ECO:0000259" key="6">
    <source>
        <dbReference type="SMART" id="SM00387"/>
    </source>
</evidence>
<dbReference type="SUPFAM" id="SSF55874">
    <property type="entry name" value="ATPase domain of HSP90 chaperone/DNA topoisomerase II/histidine kinase"/>
    <property type="match status" value="1"/>
</dbReference>
<proteinExistence type="predicted"/>
<dbReference type="InterPro" id="IPR036890">
    <property type="entry name" value="HATPase_C_sf"/>
</dbReference>
<evidence type="ECO:0000313" key="7">
    <source>
        <dbReference type="EMBL" id="SHL84559.1"/>
    </source>
</evidence>
<protein>
    <submittedName>
        <fullName evidence="7">Signal transduction histidine kinase</fullName>
    </submittedName>
</protein>
<feature type="transmembrane region" description="Helical" evidence="5">
    <location>
        <begin position="63"/>
        <end position="81"/>
    </location>
</feature>
<dbReference type="GO" id="GO:0016020">
    <property type="term" value="C:membrane"/>
    <property type="evidence" value="ECO:0007669"/>
    <property type="project" value="InterPro"/>
</dbReference>
<evidence type="ECO:0000256" key="5">
    <source>
        <dbReference type="SAM" id="Phobius"/>
    </source>
</evidence>
<dbReference type="PANTHER" id="PTHR24421">
    <property type="entry name" value="NITRATE/NITRITE SENSOR PROTEIN NARX-RELATED"/>
    <property type="match status" value="1"/>
</dbReference>
<keyword evidence="3" id="KW-0902">Two-component regulatory system</keyword>
<accession>A0A9X8MUA3</accession>
<gene>
    <name evidence="7" type="ORF">SAMN05216268_106398</name>
</gene>
<evidence type="ECO:0000256" key="3">
    <source>
        <dbReference type="ARBA" id="ARBA00023012"/>
    </source>
</evidence>
<evidence type="ECO:0000256" key="2">
    <source>
        <dbReference type="ARBA" id="ARBA00022777"/>
    </source>
</evidence>
<dbReference type="GO" id="GO:0000155">
    <property type="term" value="F:phosphorelay sensor kinase activity"/>
    <property type="evidence" value="ECO:0007669"/>
    <property type="project" value="InterPro"/>
</dbReference>
<comment type="caution">
    <text evidence="7">The sequence shown here is derived from an EMBL/GenBank/DDBJ whole genome shotgun (WGS) entry which is preliminary data.</text>
</comment>
<feature type="transmembrane region" description="Helical" evidence="5">
    <location>
        <begin position="163"/>
        <end position="181"/>
    </location>
</feature>
<dbReference type="InterPro" id="IPR011712">
    <property type="entry name" value="Sig_transdc_His_kin_sub3_dim/P"/>
</dbReference>
<feature type="transmembrane region" description="Helical" evidence="5">
    <location>
        <begin position="39"/>
        <end position="57"/>
    </location>
</feature>
<dbReference type="Pfam" id="PF02518">
    <property type="entry name" value="HATPase_c"/>
    <property type="match status" value="1"/>
</dbReference>
<keyword evidence="5" id="KW-0812">Transmembrane</keyword>
<evidence type="ECO:0000256" key="4">
    <source>
        <dbReference type="SAM" id="Coils"/>
    </source>
</evidence>
<dbReference type="EMBL" id="FRBK01000006">
    <property type="protein sequence ID" value="SHL84559.1"/>
    <property type="molecule type" value="Genomic_DNA"/>
</dbReference>
<dbReference type="CDD" id="cd16917">
    <property type="entry name" value="HATPase_UhpB-NarQ-NarX-like"/>
    <property type="match status" value="1"/>
</dbReference>
<evidence type="ECO:0000256" key="1">
    <source>
        <dbReference type="ARBA" id="ARBA00022679"/>
    </source>
</evidence>